<dbReference type="Proteomes" id="UP001226389">
    <property type="component" value="Unassembled WGS sequence"/>
</dbReference>
<organism evidence="5 6">
    <name type="scientific">Pseudarthrobacter defluvii</name>
    <dbReference type="NCBI Taxonomy" id="410837"/>
    <lineage>
        <taxon>Bacteria</taxon>
        <taxon>Bacillati</taxon>
        <taxon>Actinomycetota</taxon>
        <taxon>Actinomycetes</taxon>
        <taxon>Micrococcales</taxon>
        <taxon>Micrococcaceae</taxon>
        <taxon>Pseudarthrobacter</taxon>
    </lineage>
</organism>
<dbReference type="EMBL" id="JAUSSY010000024">
    <property type="protein sequence ID" value="MDQ0120998.1"/>
    <property type="molecule type" value="Genomic_DNA"/>
</dbReference>
<proteinExistence type="predicted"/>
<dbReference type="PANTHER" id="PTHR48105">
    <property type="entry name" value="THIOREDOXIN REDUCTASE 1-RELATED-RELATED"/>
    <property type="match status" value="1"/>
</dbReference>
<comment type="caution">
    <text evidence="5">The sequence shown here is derived from an EMBL/GenBank/DDBJ whole genome shotgun (WGS) entry which is preliminary data.</text>
</comment>
<protein>
    <submittedName>
        <fullName evidence="5">Thioredoxin reductase</fullName>
    </submittedName>
</protein>
<evidence type="ECO:0000313" key="5">
    <source>
        <dbReference type="EMBL" id="MDQ0120998.1"/>
    </source>
</evidence>
<evidence type="ECO:0000256" key="3">
    <source>
        <dbReference type="ARBA" id="ARBA00048132"/>
    </source>
</evidence>
<evidence type="ECO:0000256" key="2">
    <source>
        <dbReference type="ARBA" id="ARBA00023002"/>
    </source>
</evidence>
<dbReference type="PRINTS" id="PR00469">
    <property type="entry name" value="PNDRDTASEII"/>
</dbReference>
<feature type="domain" description="FAD/NAD(P)-binding" evidence="4">
    <location>
        <begin position="4"/>
        <end position="281"/>
    </location>
</feature>
<reference evidence="5 6" key="1">
    <citation type="submission" date="2023-07" db="EMBL/GenBank/DDBJ databases">
        <title>Sorghum-associated microbial communities from plants grown in Nebraska, USA.</title>
        <authorList>
            <person name="Schachtman D."/>
        </authorList>
    </citation>
    <scope>NUCLEOTIDE SEQUENCE [LARGE SCALE GENOMIC DNA]</scope>
    <source>
        <strain evidence="5 6">DS994</strain>
    </source>
</reference>
<keyword evidence="2" id="KW-0560">Oxidoreductase</keyword>
<evidence type="ECO:0000256" key="1">
    <source>
        <dbReference type="ARBA" id="ARBA00022630"/>
    </source>
</evidence>
<dbReference type="PRINTS" id="PR00368">
    <property type="entry name" value="FADPNR"/>
</dbReference>
<evidence type="ECO:0000313" key="6">
    <source>
        <dbReference type="Proteomes" id="UP001226389"/>
    </source>
</evidence>
<name>A0ABT9UPU7_9MICC</name>
<gene>
    <name evidence="5" type="ORF">J2T22_004211</name>
</gene>
<comment type="catalytic activity">
    <reaction evidence="3">
        <text>[thioredoxin]-dithiol + NADP(+) = [thioredoxin]-disulfide + NADPH + H(+)</text>
        <dbReference type="Rhea" id="RHEA:20345"/>
        <dbReference type="Rhea" id="RHEA-COMP:10698"/>
        <dbReference type="Rhea" id="RHEA-COMP:10700"/>
        <dbReference type="ChEBI" id="CHEBI:15378"/>
        <dbReference type="ChEBI" id="CHEBI:29950"/>
        <dbReference type="ChEBI" id="CHEBI:50058"/>
        <dbReference type="ChEBI" id="CHEBI:57783"/>
        <dbReference type="ChEBI" id="CHEBI:58349"/>
        <dbReference type="EC" id="1.8.1.9"/>
    </reaction>
</comment>
<dbReference type="InterPro" id="IPR050097">
    <property type="entry name" value="Ferredoxin-NADP_redctase_2"/>
</dbReference>
<dbReference type="InterPro" id="IPR023753">
    <property type="entry name" value="FAD/NAD-binding_dom"/>
</dbReference>
<keyword evidence="6" id="KW-1185">Reference proteome</keyword>
<dbReference type="Pfam" id="PF07992">
    <property type="entry name" value="Pyr_redox_2"/>
    <property type="match status" value="1"/>
</dbReference>
<dbReference type="SUPFAM" id="SSF51905">
    <property type="entry name" value="FAD/NAD(P)-binding domain"/>
    <property type="match status" value="1"/>
</dbReference>
<sequence>MNEYDVVIVGGGAAGLSAALVLTRARRKVLVIDAGAPRNAPAKHMHGFLSRDGLPPEQLLSLGRDEVEGYGGKILEGVVTDLVTAGNSGFWVLLSDGKRISTRRLLVATGLRDELPNIPGLADRWARDVLHCPYCHGYEVRDQQLGVLGGSPETVRYAQIVRQWAKDVVLFVPTGFLTPLQRSELLARAIGIIEGGITRILTEDDHLRGVELDDGKTVLRDVLFVPPRFVPNNDLLAGLGCEIDETGWALKDDTGQTSVPGVWIAGNVANPRAQVITAAGEGSAAAMAINADLVDQDVKNAVTAFNLGF</sequence>
<evidence type="ECO:0000259" key="4">
    <source>
        <dbReference type="Pfam" id="PF07992"/>
    </source>
</evidence>
<dbReference type="RefSeq" id="WP_307493375.1">
    <property type="nucleotide sequence ID" value="NZ_JAUSSY010000024.1"/>
</dbReference>
<dbReference type="InterPro" id="IPR036188">
    <property type="entry name" value="FAD/NAD-bd_sf"/>
</dbReference>
<keyword evidence="1" id="KW-0285">Flavoprotein</keyword>
<accession>A0ABT9UPU7</accession>
<dbReference type="Gene3D" id="3.50.50.60">
    <property type="entry name" value="FAD/NAD(P)-binding domain"/>
    <property type="match status" value="2"/>
</dbReference>